<protein>
    <submittedName>
        <fullName evidence="1">Uncharacterized protein</fullName>
    </submittedName>
</protein>
<dbReference type="EMBL" id="JAHRIO010014782">
    <property type="protein sequence ID" value="MEQ2163461.1"/>
    <property type="molecule type" value="Genomic_DNA"/>
</dbReference>
<evidence type="ECO:0000313" key="1">
    <source>
        <dbReference type="EMBL" id="MEQ2163461.1"/>
    </source>
</evidence>
<evidence type="ECO:0000313" key="2">
    <source>
        <dbReference type="Proteomes" id="UP001476798"/>
    </source>
</evidence>
<reference evidence="1 2" key="1">
    <citation type="submission" date="2021-06" db="EMBL/GenBank/DDBJ databases">
        <authorList>
            <person name="Palmer J.M."/>
        </authorList>
    </citation>
    <scope>NUCLEOTIDE SEQUENCE [LARGE SCALE GENOMIC DNA]</scope>
    <source>
        <strain evidence="1 2">GA_2019</strain>
        <tissue evidence="1">Muscle</tissue>
    </source>
</reference>
<gene>
    <name evidence="1" type="ORF">GOODEAATRI_030385</name>
</gene>
<proteinExistence type="predicted"/>
<dbReference type="Proteomes" id="UP001476798">
    <property type="component" value="Unassembled WGS sequence"/>
</dbReference>
<organism evidence="1 2">
    <name type="scientific">Goodea atripinnis</name>
    <dbReference type="NCBI Taxonomy" id="208336"/>
    <lineage>
        <taxon>Eukaryota</taxon>
        <taxon>Metazoa</taxon>
        <taxon>Chordata</taxon>
        <taxon>Craniata</taxon>
        <taxon>Vertebrata</taxon>
        <taxon>Euteleostomi</taxon>
        <taxon>Actinopterygii</taxon>
        <taxon>Neopterygii</taxon>
        <taxon>Teleostei</taxon>
        <taxon>Neoteleostei</taxon>
        <taxon>Acanthomorphata</taxon>
        <taxon>Ovalentaria</taxon>
        <taxon>Atherinomorphae</taxon>
        <taxon>Cyprinodontiformes</taxon>
        <taxon>Goodeidae</taxon>
        <taxon>Goodea</taxon>
    </lineage>
</organism>
<comment type="caution">
    <text evidence="1">The sequence shown here is derived from an EMBL/GenBank/DDBJ whole genome shotgun (WGS) entry which is preliminary data.</text>
</comment>
<sequence>MLSMRFRGVFMGIFDHSSRSTFMSSETDVGREGLDLSHGSNSSQMCSIKLRSGRLNVWNIFKMCYAHQSLINMLGQTKVPQTLPSMSLWTLLCALVHNHDGRGRNHLQTVPTKLGAWRFPKSLGMLKHSEFLLLELRGDAQYLKTAP</sequence>
<keyword evidence="2" id="KW-1185">Reference proteome</keyword>
<name>A0ABV0MWE4_9TELE</name>
<accession>A0ABV0MWE4</accession>